<feature type="domain" description="Ferrous iron transporter FeoA-like" evidence="2">
    <location>
        <begin position="22"/>
        <end position="93"/>
    </location>
</feature>
<dbReference type="AlphaFoldDB" id="A0A382DUV7"/>
<name>A0A382DUV7_9ZZZZ</name>
<dbReference type="InterPro" id="IPR053184">
    <property type="entry name" value="FeoA-like"/>
</dbReference>
<keyword evidence="1" id="KW-0408">Iron</keyword>
<proteinExistence type="predicted"/>
<sequence>MFWKLRRKDYKAPKTSSRGNHLPLILAQIGQKLAVASIEGGQQIQSRLAGFGVFPQSEIKIINRSGNGPITILVKNSRIALGRDLGCAIMVQENL</sequence>
<reference evidence="3" key="1">
    <citation type="submission" date="2018-05" db="EMBL/GenBank/DDBJ databases">
        <authorList>
            <person name="Lanie J.A."/>
            <person name="Ng W.-L."/>
            <person name="Kazmierczak K.M."/>
            <person name="Andrzejewski T.M."/>
            <person name="Davidsen T.M."/>
            <person name="Wayne K.J."/>
            <person name="Tettelin H."/>
            <person name="Glass J.I."/>
            <person name="Rusch D."/>
            <person name="Podicherti R."/>
            <person name="Tsui H.-C.T."/>
            <person name="Winkler M.E."/>
        </authorList>
    </citation>
    <scope>NUCLEOTIDE SEQUENCE</scope>
</reference>
<dbReference type="GO" id="GO:0046914">
    <property type="term" value="F:transition metal ion binding"/>
    <property type="evidence" value="ECO:0007669"/>
    <property type="project" value="InterPro"/>
</dbReference>
<organism evidence="3">
    <name type="scientific">marine metagenome</name>
    <dbReference type="NCBI Taxonomy" id="408172"/>
    <lineage>
        <taxon>unclassified sequences</taxon>
        <taxon>metagenomes</taxon>
        <taxon>ecological metagenomes</taxon>
    </lineage>
</organism>
<dbReference type="SUPFAM" id="SSF50037">
    <property type="entry name" value="C-terminal domain of transcriptional repressors"/>
    <property type="match status" value="1"/>
</dbReference>
<evidence type="ECO:0000256" key="1">
    <source>
        <dbReference type="ARBA" id="ARBA00023004"/>
    </source>
</evidence>
<dbReference type="PANTHER" id="PTHR43151:SF2">
    <property type="entry name" value="FE(2+) TRANSPORT PROTEIN A-RELATED"/>
    <property type="match status" value="1"/>
</dbReference>
<accession>A0A382DUV7</accession>
<evidence type="ECO:0000313" key="3">
    <source>
        <dbReference type="EMBL" id="SVB41327.1"/>
    </source>
</evidence>
<evidence type="ECO:0000259" key="2">
    <source>
        <dbReference type="SMART" id="SM00899"/>
    </source>
</evidence>
<protein>
    <recommendedName>
        <fullName evidence="2">Ferrous iron transporter FeoA-like domain-containing protein</fullName>
    </recommendedName>
</protein>
<dbReference type="Pfam" id="PF04023">
    <property type="entry name" value="FeoA"/>
    <property type="match status" value="1"/>
</dbReference>
<dbReference type="InterPro" id="IPR038157">
    <property type="entry name" value="FeoA_core_dom"/>
</dbReference>
<dbReference type="SMART" id="SM00899">
    <property type="entry name" value="FeoA"/>
    <property type="match status" value="1"/>
</dbReference>
<dbReference type="InterPro" id="IPR008988">
    <property type="entry name" value="Transcriptional_repressor_C"/>
</dbReference>
<dbReference type="EMBL" id="UINC01040862">
    <property type="protein sequence ID" value="SVB41327.1"/>
    <property type="molecule type" value="Genomic_DNA"/>
</dbReference>
<dbReference type="InterPro" id="IPR007167">
    <property type="entry name" value="Fe-transptr_FeoA-like"/>
</dbReference>
<dbReference type="PANTHER" id="PTHR43151">
    <property type="entry name" value="FEOA FAMILY PROTEIN"/>
    <property type="match status" value="1"/>
</dbReference>
<dbReference type="Gene3D" id="2.30.30.90">
    <property type="match status" value="1"/>
</dbReference>
<gene>
    <name evidence="3" type="ORF">METZ01_LOCUS194181</name>
</gene>